<sequence>MVVFWQGLFVGASLIIAIGAQNAFLIKQGLSKQYIATVAGICFLGDVVLMSFSILGAGSMLTRIPLLSLMLAIVGAIFLLLYSYRCLKSAYTGQSALHLQADQVTLHSHKKVALMAFALTFLNPHVYLDTIIIIGGIAGTLTLEQKWWFLTGALTTSLIWFFGVGFGARLLLPWFSKSKTWQVLDFGIGVLMFWLALGLVYYAHNLLQNPIV</sequence>
<organism evidence="7 8">
    <name type="scientific">Vitreoscilla stercoraria</name>
    <dbReference type="NCBI Taxonomy" id="61"/>
    <lineage>
        <taxon>Bacteria</taxon>
        <taxon>Pseudomonadati</taxon>
        <taxon>Pseudomonadota</taxon>
        <taxon>Betaproteobacteria</taxon>
        <taxon>Neisseriales</taxon>
        <taxon>Neisseriaceae</taxon>
        <taxon>Vitreoscilla</taxon>
    </lineage>
</organism>
<keyword evidence="3 6" id="KW-0812">Transmembrane</keyword>
<feature type="transmembrane region" description="Helical" evidence="6">
    <location>
        <begin position="6"/>
        <end position="26"/>
    </location>
</feature>
<evidence type="ECO:0000313" key="8">
    <source>
        <dbReference type="Proteomes" id="UP000832034"/>
    </source>
</evidence>
<feature type="transmembrane region" description="Helical" evidence="6">
    <location>
        <begin position="112"/>
        <end position="141"/>
    </location>
</feature>
<evidence type="ECO:0000256" key="3">
    <source>
        <dbReference type="ARBA" id="ARBA00022692"/>
    </source>
</evidence>
<dbReference type="Proteomes" id="UP000832034">
    <property type="component" value="Chromosome"/>
</dbReference>
<reference evidence="7" key="1">
    <citation type="submission" date="2021-12" db="EMBL/GenBank/DDBJ databases">
        <authorList>
            <person name="Veyrier F.J."/>
        </authorList>
    </citation>
    <scope>NUCLEOTIDE SEQUENCE</scope>
    <source>
        <strain evidence="7">SAG 1488-6</strain>
    </source>
</reference>
<reference evidence="7" key="2">
    <citation type="journal article" date="2022" name="Res Sq">
        <title>Evolution of multicellular longitudinally dividing oral cavity symbionts (Neisseriaceae).</title>
        <authorList>
            <person name="Nyongesa S."/>
            <person name="Weber P."/>
            <person name="Bernet E."/>
            <person name="Pullido F."/>
            <person name="Nieckarz M."/>
            <person name="Delaby M."/>
            <person name="Nieves C."/>
            <person name="Viehboeck T."/>
            <person name="Krause N."/>
            <person name="Rivera-Millot A."/>
            <person name="Nakamura A."/>
            <person name="Vischer N."/>
            <person name="VanNieuwenhze M."/>
            <person name="Brun Y."/>
            <person name="Cava F."/>
            <person name="Bulgheresi S."/>
            <person name="Veyrier F."/>
        </authorList>
    </citation>
    <scope>NUCLEOTIDE SEQUENCE</scope>
    <source>
        <strain evidence="7">SAG 1488-6</strain>
    </source>
</reference>
<evidence type="ECO:0000256" key="1">
    <source>
        <dbReference type="ARBA" id="ARBA00004651"/>
    </source>
</evidence>
<feature type="transmembrane region" description="Helical" evidence="6">
    <location>
        <begin position="38"/>
        <end position="58"/>
    </location>
</feature>
<dbReference type="PANTHER" id="PTHR30086:SF20">
    <property type="entry name" value="ARGININE EXPORTER PROTEIN ARGO-RELATED"/>
    <property type="match status" value="1"/>
</dbReference>
<feature type="transmembrane region" description="Helical" evidence="6">
    <location>
        <begin position="183"/>
        <end position="203"/>
    </location>
</feature>
<comment type="subcellular location">
    <subcellularLocation>
        <location evidence="1">Cell membrane</location>
        <topology evidence="1">Multi-pass membrane protein</topology>
    </subcellularLocation>
</comment>
<dbReference type="Pfam" id="PF01810">
    <property type="entry name" value="LysE"/>
    <property type="match status" value="1"/>
</dbReference>
<dbReference type="PANTHER" id="PTHR30086">
    <property type="entry name" value="ARGININE EXPORTER PROTEIN ARGO"/>
    <property type="match status" value="1"/>
</dbReference>
<name>A0ABY4E7V1_VITST</name>
<accession>A0ABY4E7V1</accession>
<keyword evidence="4 6" id="KW-1133">Transmembrane helix</keyword>
<proteinExistence type="predicted"/>
<evidence type="ECO:0000256" key="4">
    <source>
        <dbReference type="ARBA" id="ARBA00022989"/>
    </source>
</evidence>
<dbReference type="InterPro" id="IPR001123">
    <property type="entry name" value="LeuE-type"/>
</dbReference>
<evidence type="ECO:0000256" key="2">
    <source>
        <dbReference type="ARBA" id="ARBA00022475"/>
    </source>
</evidence>
<evidence type="ECO:0000256" key="5">
    <source>
        <dbReference type="ARBA" id="ARBA00023136"/>
    </source>
</evidence>
<keyword evidence="8" id="KW-1185">Reference proteome</keyword>
<keyword evidence="5 6" id="KW-0472">Membrane</keyword>
<evidence type="ECO:0000313" key="7">
    <source>
        <dbReference type="EMBL" id="UOO91841.1"/>
    </source>
</evidence>
<feature type="transmembrane region" description="Helical" evidence="6">
    <location>
        <begin position="64"/>
        <end position="84"/>
    </location>
</feature>
<dbReference type="RefSeq" id="WP_019957420.1">
    <property type="nucleotide sequence ID" value="NZ_CP091512.1"/>
</dbReference>
<gene>
    <name evidence="7" type="ORF">LVJ81_09380</name>
</gene>
<evidence type="ECO:0000256" key="6">
    <source>
        <dbReference type="SAM" id="Phobius"/>
    </source>
</evidence>
<dbReference type="EMBL" id="CP091512">
    <property type="protein sequence ID" value="UOO91841.1"/>
    <property type="molecule type" value="Genomic_DNA"/>
</dbReference>
<keyword evidence="2" id="KW-1003">Cell membrane</keyword>
<feature type="transmembrane region" description="Helical" evidence="6">
    <location>
        <begin position="147"/>
        <end position="171"/>
    </location>
</feature>
<protein>
    <submittedName>
        <fullName evidence="7">LysE family transporter</fullName>
    </submittedName>
</protein>